<proteinExistence type="predicted"/>
<accession>A0A6G9XJ91</accession>
<dbReference type="EMBL" id="CP046171">
    <property type="protein sequence ID" value="QIS00973.1"/>
    <property type="molecule type" value="Genomic_DNA"/>
</dbReference>
<dbReference type="Proteomes" id="UP000501705">
    <property type="component" value="Chromosome"/>
</dbReference>
<reference evidence="1 2" key="1">
    <citation type="journal article" date="2019" name="ACS Chem. Biol.">
        <title>Identification and Mobilization of a Cryptic Antibiotic Biosynthesis Gene Locus from a Human-Pathogenic Nocardia Isolate.</title>
        <authorList>
            <person name="Herisse M."/>
            <person name="Ishida K."/>
            <person name="Porter J.L."/>
            <person name="Howden B."/>
            <person name="Hertweck C."/>
            <person name="Stinear T.P."/>
            <person name="Pidot S.J."/>
        </authorList>
    </citation>
    <scope>NUCLEOTIDE SEQUENCE [LARGE SCALE GENOMIC DNA]</scope>
    <source>
        <strain evidence="1 2">AUSMDU00024985</strain>
    </source>
</reference>
<dbReference type="AlphaFoldDB" id="A0A6G9XJ91"/>
<organism evidence="1 2">
    <name type="scientific">Nocardia brasiliensis</name>
    <dbReference type="NCBI Taxonomy" id="37326"/>
    <lineage>
        <taxon>Bacteria</taxon>
        <taxon>Bacillati</taxon>
        <taxon>Actinomycetota</taxon>
        <taxon>Actinomycetes</taxon>
        <taxon>Mycobacteriales</taxon>
        <taxon>Nocardiaceae</taxon>
        <taxon>Nocardia</taxon>
    </lineage>
</organism>
<dbReference type="RefSeq" id="WP_167460130.1">
    <property type="nucleotide sequence ID" value="NZ_CP046171.1"/>
</dbReference>
<sequence length="173" mass="18725">MEIAASDRSIRAAAAAWSRARIYDDKLGDPDKARLAAWAESIERWKLDAPDLLEGVIRYYEAETEGRTIGVGDLLHHGREARRQRAERETAAEVHAAVTAALPASSSGLPLRAAGDPVWAAYDVNDAIQRLCPRCRADPNCACVTERGAPQKMPCLARLNNGAAPARFGTAPH</sequence>
<evidence type="ECO:0000313" key="2">
    <source>
        <dbReference type="Proteomes" id="UP000501705"/>
    </source>
</evidence>
<gene>
    <name evidence="1" type="ORF">F5X71_00290</name>
</gene>
<protein>
    <submittedName>
        <fullName evidence="1">Uncharacterized protein</fullName>
    </submittedName>
</protein>
<evidence type="ECO:0000313" key="1">
    <source>
        <dbReference type="EMBL" id="QIS00973.1"/>
    </source>
</evidence>
<name>A0A6G9XJ91_NOCBR</name>